<evidence type="ECO:0000256" key="5">
    <source>
        <dbReference type="ARBA" id="ARBA00022692"/>
    </source>
</evidence>
<dbReference type="eggNOG" id="COG0559">
    <property type="taxonomic scope" value="Bacteria"/>
</dbReference>
<evidence type="ECO:0000256" key="4">
    <source>
        <dbReference type="ARBA" id="ARBA00022519"/>
    </source>
</evidence>
<keyword evidence="2" id="KW-0813">Transport</keyword>
<comment type="subcellular location">
    <subcellularLocation>
        <location evidence="1">Cell membrane</location>
        <topology evidence="1">Multi-pass membrane protein</topology>
    </subcellularLocation>
</comment>
<evidence type="ECO:0000256" key="9">
    <source>
        <dbReference type="ARBA" id="ARBA00037998"/>
    </source>
</evidence>
<dbReference type="GO" id="GO:0015190">
    <property type="term" value="F:L-leucine transmembrane transporter activity"/>
    <property type="evidence" value="ECO:0007669"/>
    <property type="project" value="TreeGrafter"/>
</dbReference>
<dbReference type="InParanoid" id="E3J1V2"/>
<feature type="transmembrane region" description="Helical" evidence="10">
    <location>
        <begin position="45"/>
        <end position="61"/>
    </location>
</feature>
<organism evidence="11 12">
    <name type="scientific">Pseudofrankia inefficax (strain DSM 45817 / CECT 9037 / DDB 130130 / EuI1c)</name>
    <name type="common">Frankia inefficax</name>
    <dbReference type="NCBI Taxonomy" id="298654"/>
    <lineage>
        <taxon>Bacteria</taxon>
        <taxon>Bacillati</taxon>
        <taxon>Actinomycetota</taxon>
        <taxon>Actinomycetes</taxon>
        <taxon>Frankiales</taxon>
        <taxon>Frankiaceae</taxon>
        <taxon>Pseudofrankia</taxon>
    </lineage>
</organism>
<evidence type="ECO:0000256" key="2">
    <source>
        <dbReference type="ARBA" id="ARBA00022448"/>
    </source>
</evidence>
<dbReference type="GO" id="GO:0015188">
    <property type="term" value="F:L-isoleucine transmembrane transporter activity"/>
    <property type="evidence" value="ECO:0007669"/>
    <property type="project" value="TreeGrafter"/>
</dbReference>
<feature type="transmembrane region" description="Helical" evidence="10">
    <location>
        <begin position="111"/>
        <end position="132"/>
    </location>
</feature>
<evidence type="ECO:0000256" key="6">
    <source>
        <dbReference type="ARBA" id="ARBA00022970"/>
    </source>
</evidence>
<dbReference type="GO" id="GO:0042941">
    <property type="term" value="P:D-alanine transmembrane transport"/>
    <property type="evidence" value="ECO:0007669"/>
    <property type="project" value="TreeGrafter"/>
</dbReference>
<dbReference type="AlphaFoldDB" id="E3J1V2"/>
<evidence type="ECO:0000256" key="3">
    <source>
        <dbReference type="ARBA" id="ARBA00022475"/>
    </source>
</evidence>
<name>E3J1V2_PSEI1</name>
<dbReference type="STRING" id="298654.FraEuI1c_4920"/>
<accession>E3J1V2</accession>
<evidence type="ECO:0000256" key="7">
    <source>
        <dbReference type="ARBA" id="ARBA00022989"/>
    </source>
</evidence>
<comment type="similarity">
    <text evidence="9">Belongs to the binding-protein-dependent transport system permease family. LivHM subfamily.</text>
</comment>
<dbReference type="OrthoDB" id="9807115at2"/>
<keyword evidence="3" id="KW-1003">Cell membrane</keyword>
<dbReference type="HOGENOM" id="CLU_039929_3_0_11"/>
<dbReference type="CDD" id="cd06582">
    <property type="entry name" value="TM_PBP1_LivH_like"/>
    <property type="match status" value="1"/>
</dbReference>
<dbReference type="RefSeq" id="WP_013426028.1">
    <property type="nucleotide sequence ID" value="NC_014666.1"/>
</dbReference>
<reference evidence="11 12" key="1">
    <citation type="submission" date="2010-10" db="EMBL/GenBank/DDBJ databases">
        <title>Complete sequence of Frankia sp. EuI1c.</title>
        <authorList>
            <consortium name="US DOE Joint Genome Institute"/>
            <person name="Lucas S."/>
            <person name="Copeland A."/>
            <person name="Lapidus A."/>
            <person name="Cheng J.-F."/>
            <person name="Bruce D."/>
            <person name="Goodwin L."/>
            <person name="Pitluck S."/>
            <person name="Chertkov O."/>
            <person name="Detter J.C."/>
            <person name="Han C."/>
            <person name="Tapia R."/>
            <person name="Land M."/>
            <person name="Hauser L."/>
            <person name="Jeffries C."/>
            <person name="Kyrpides N."/>
            <person name="Ivanova N."/>
            <person name="Mikhailova N."/>
            <person name="Beauchemin N."/>
            <person name="Sen A."/>
            <person name="Sur S.A."/>
            <person name="Gtari M."/>
            <person name="Wall L."/>
            <person name="Tisa L."/>
            <person name="Woyke T."/>
        </authorList>
    </citation>
    <scope>NUCLEOTIDE SEQUENCE [LARGE SCALE GENOMIC DNA]</scope>
    <source>
        <strain evidence="12">DSM 45817 / CECT 9037 / EuI1c</strain>
    </source>
</reference>
<evidence type="ECO:0000256" key="8">
    <source>
        <dbReference type="ARBA" id="ARBA00023136"/>
    </source>
</evidence>
<evidence type="ECO:0000256" key="1">
    <source>
        <dbReference type="ARBA" id="ARBA00004651"/>
    </source>
</evidence>
<protein>
    <submittedName>
        <fullName evidence="11">Inner-membrane translocator</fullName>
    </submittedName>
</protein>
<dbReference type="PANTHER" id="PTHR11795">
    <property type="entry name" value="BRANCHED-CHAIN AMINO ACID TRANSPORT SYSTEM PERMEASE PROTEIN LIVH"/>
    <property type="match status" value="1"/>
</dbReference>
<feature type="transmembrane region" description="Helical" evidence="10">
    <location>
        <begin position="211"/>
        <end position="232"/>
    </location>
</feature>
<dbReference type="GO" id="GO:1903806">
    <property type="term" value="P:L-isoleucine import across plasma membrane"/>
    <property type="evidence" value="ECO:0007669"/>
    <property type="project" value="TreeGrafter"/>
</dbReference>
<dbReference type="EMBL" id="CP002299">
    <property type="protein sequence ID" value="ADP82910.1"/>
    <property type="molecule type" value="Genomic_DNA"/>
</dbReference>
<keyword evidence="4" id="KW-0997">Cell inner membrane</keyword>
<evidence type="ECO:0000313" key="11">
    <source>
        <dbReference type="EMBL" id="ADP82910.1"/>
    </source>
</evidence>
<sequence length="314" mass="31592">MSSGEPIAQLAVDGLTVGALYAVIALGYTLVYGVLQLINFAHSEVFMLGAFGGLFAARAFVPGGAGGAGAPPGGLAAVGLVAVGLVAGGLAGALAALALERAAYRPLRRRGAPRLAYLISAIGASMFAFNLAGKEFGRQNVPVPALFRDGTVFRVAGASVSTLTLVIGATALAMLLVVDRLVRATRLGQSIRAVAEDAETATLLGVDVDRVIVATFVLGGLLAGAGGFLYAMTFNASYTMGFVPGIKAFTAAVLGGIGNVRGAVLGGLLLGVVESFGGYLLEASYKDVIAFVVLVGVLLLRPSGLLGARLGRPA</sequence>
<dbReference type="GO" id="GO:0005304">
    <property type="term" value="F:L-valine transmembrane transporter activity"/>
    <property type="evidence" value="ECO:0007669"/>
    <property type="project" value="TreeGrafter"/>
</dbReference>
<feature type="transmembrane region" description="Helical" evidence="10">
    <location>
        <begin position="288"/>
        <end position="308"/>
    </location>
</feature>
<dbReference type="KEGG" id="fri:FraEuI1c_4920"/>
<keyword evidence="7 10" id="KW-1133">Transmembrane helix</keyword>
<feature type="transmembrane region" description="Helical" evidence="10">
    <location>
        <begin position="73"/>
        <end position="99"/>
    </location>
</feature>
<dbReference type="PANTHER" id="PTHR11795:SF371">
    <property type="entry name" value="HIGH-AFFINITY BRANCHED-CHAIN AMINO ACID TRANSPORT SYSTEM PERMEASE PROTEIN LIVH"/>
    <property type="match status" value="1"/>
</dbReference>
<dbReference type="GO" id="GO:0005886">
    <property type="term" value="C:plasma membrane"/>
    <property type="evidence" value="ECO:0007669"/>
    <property type="project" value="UniProtKB-SubCell"/>
</dbReference>
<keyword evidence="12" id="KW-1185">Reference proteome</keyword>
<dbReference type="GO" id="GO:0015192">
    <property type="term" value="F:L-phenylalanine transmembrane transporter activity"/>
    <property type="evidence" value="ECO:0007669"/>
    <property type="project" value="TreeGrafter"/>
</dbReference>
<keyword evidence="6" id="KW-0029">Amino-acid transport</keyword>
<proteinExistence type="inferred from homology"/>
<feature type="transmembrane region" description="Helical" evidence="10">
    <location>
        <begin position="152"/>
        <end position="178"/>
    </location>
</feature>
<dbReference type="InterPro" id="IPR052157">
    <property type="entry name" value="BCAA_transport_permease"/>
</dbReference>
<dbReference type="GO" id="GO:0015808">
    <property type="term" value="P:L-alanine transport"/>
    <property type="evidence" value="ECO:0007669"/>
    <property type="project" value="TreeGrafter"/>
</dbReference>
<evidence type="ECO:0000256" key="10">
    <source>
        <dbReference type="SAM" id="Phobius"/>
    </source>
</evidence>
<evidence type="ECO:0000313" key="12">
    <source>
        <dbReference type="Proteomes" id="UP000002484"/>
    </source>
</evidence>
<keyword evidence="8 10" id="KW-0472">Membrane</keyword>
<dbReference type="Proteomes" id="UP000002484">
    <property type="component" value="Chromosome"/>
</dbReference>
<keyword evidence="5 10" id="KW-0812">Transmembrane</keyword>
<gene>
    <name evidence="11" type="ordered locus">FraEuI1c_4920</name>
</gene>
<dbReference type="Pfam" id="PF02653">
    <property type="entry name" value="BPD_transp_2"/>
    <property type="match status" value="1"/>
</dbReference>
<feature type="transmembrane region" description="Helical" evidence="10">
    <location>
        <begin position="20"/>
        <end position="38"/>
    </location>
</feature>
<dbReference type="InterPro" id="IPR001851">
    <property type="entry name" value="ABC_transp_permease"/>
</dbReference>